<dbReference type="Pfam" id="PF12905">
    <property type="entry name" value="Glyco_hydro_101"/>
    <property type="match status" value="1"/>
</dbReference>
<feature type="region of interest" description="Disordered" evidence="2">
    <location>
        <begin position="60"/>
        <end position="107"/>
    </location>
</feature>
<dbReference type="InterPro" id="IPR025706">
    <property type="entry name" value="Endoa_GalNAc"/>
</dbReference>
<dbReference type="InterPro" id="IPR014718">
    <property type="entry name" value="GH-type_carb-bd"/>
</dbReference>
<accession>A0A4U8Q7Y9</accession>
<dbReference type="InterPro" id="IPR049314">
    <property type="entry name" value="GH101_dom-5"/>
</dbReference>
<sequence length="2763" mass="304468" precursor="true">MRNKRNLAARIISFTLSLCLVCSSAEGLFSSGVVHAAELQENGSEVMEIPTETEVVKETELQSEIPDIEETESTSEIDGADREEAATEAAETESELQEKNAATVAEGEVSADEAFAGLLDEMYAAMPAGQEKVTYGNNYQSNQPEPFTYKSGKGTATVDNGLTMKIESLTGNEFAATWDNTPYLTSGVISTVFKYQSEGERIGFLIKANDDSNGISVRYDVEGTWNIQSQNEGGKWKTFSGPVLEQNTEYRLRIGFYGDKIIIALDDAVIFNESVPNVLTEELINQRGQIGIFKWFNVPATVSISDFKVEGVGTKDKPSNVVEYVQDYEDPEYTPNWSNNAASIETTDTGNRVLKIAAGKARVVDLDSPDIKEGTLSLRYKAVAPANSTPKQFGFRFGAKDNKFRELNWDGGQWVVENQSGYPSIDMQKPVNGTWNDLIINFQEGSITVYLNKEPVGTFTLDVLKNGVAGQFGIRTWGSTAVLIDDVIYTNKIIEPEAIVKYENDFQDGITGTWSQGSPAIVKEGSNKVLSLTNVSGMAELTDAVELSQGTYGAKVKTEHADLGLKIGTGIVQYNENKWEFVLGNQTYPLTGEAESPKLKAWNDLAVSFTGDKVTLSINGKKSAAEIPAGVSIGMGYPGITGTGKIYLDDLLYTEKFEDISTAPLDKVYYEEYYDTIAAVNWEEFETPQIKNGYLEGAVAGNAAAVNSDISMPEHGVFQVKMQADQLKSGIQIGNLKVYNTSATEWVLNNGSEITPLGISKAIAADADYILRVEIVKGNLTLKVNNQTVGTANEVSYDKTQGGFGIYNPNAEKMNVKIDAMGAEELSVYEETFGELYNPNWESSKPLDNSNNAIHNTEAGTLTIKVPGVTRFLNKDSIPMKDVHTTFDFTPSVGDDMQGGRYGFVFRDTDFTQGLSVEVDINGNWRVNVDDSTKGFGKTFSLKAGETYKVAIDLIGNTVQLKFTDKDGLVTDMGSVTMESMKNTPGLFGIKSWYGSKELTFDNFEMIEEASLPLFSANEKTVEIQKDGLTAVIDQSFPRILSYKLNEKTMRGQEDQLGTVVLNGEKVSPAVTGTKKDDSTYEYVMEFADKGVTMKATLSVTENHVVEFKITDIAENGSFKVKTFSLGESTWAYADDKMEGASYAWTKSNGQWHGVSEELADDMSQMEKSGAEGTTMAMISGNGLAASIENNVMSGGNKVVMEKSVKSLVKKAQIRNGEWTYRYSDTTDKEELPWAKIVITEDANADENVDWQDAAVAHRKYILEEAFGAKDMANNMMYIAFNFASQANDPFLNSLETGKVLYNYMDGFGQMVLHKGYQAEGHDDDIPSYSNVGVRQGGVEDFKTLIGEGDKYNMSIGVHLNATEYHLDANELYYKNLSGATAAGYQSDRLAKGWDWIDTAYYVDQTKDVVTGQLQKRFKDLYDLTKVGDKGLDFYYIDVYTGNDYNAYKLVDYINDLGVKVGTEFSGPIEPGVTFTHWGTDLGYPNKGNKSVLYRMVKNDLDIFVGNALFKGQKIPVVTTWGDSKTDVQQGVTVFYNEVLPTKFMQHFGVLKSETDQITFEGNVTSTRNKETKMVELRQDGKLISSWADTGTTTDEGERHAGEATSLIPWSWDIKTGDKLDINGGAKLYHWNTTGNSTTWELTDEFKNVPSFDLYETTQQGKVKIGTISNDGGTITINSKKNTPYVLYPSTSTHVLEAAGNWGEGSPAKDFAFNAEKFADEGGVWEKTGDASIEVVPGKVNYDISKEMSENRWDRYAQFKTEGGTLSQEMTDLKPGQDYTVGVWTETQNGRKASIEVTIGDQTYTNFVTGKDGVHRSSFKYVGTRWQRMDVEFTVPEGVTTAQIKLTAEKGDGVVNFDDVKVWQHTTTENDVNNSDYVLYEDFENTYEGWGPLEYGGGSRKIHIASDRSNANDNNEIVKPGEDNVGPVMTWVLDGENSLKLNENEVGRYVVTNESSLKLQPNTSYDLTFDYTLEDGCDYVVYVKPVSQGAEGKLAFKDHENATEVKLKHTPTSGDKKTKSTFNGTFTTGDAEDYQIYFYEKAILKPTDSNPTSAYALILDNVGVKYNFEEMKSKLQQLYDANKDLKEEDYTAQSWKVFKAALDAAKEALSSQEVTTAELKEAYDALEKAVSGLKGYGVLDNLIKQAEAVKQGEYSANSYARLASALENAKNVDRNNQEAVIEAEKNLKDAIDGLVRTVEALNALDEAKKIVQGDFTKDSFTALQNAIKEVENLIKNSLELTQSQLNASVERLVSAQKALVKKVQSAVIEQLKTIYEAYNGQDSVYTSNSFSTMKQVLASIEVAMADISNVSETEGNELLKQAKQAESQLVKRADKTKLREAYERAKTLPHNQYTDLSIKKLKDLFPQIDVALADMDIDQKSVDKIYKNLEDAINGLVKIVEAQSALTEAKKVVQGNYTKDSYTTLQNAIKEVENLIANSVDLTQAKLDAAVVRMTAAQKSLVKVVQKNVVDSLRTIYNAYNGKDAAYTSNSFAAMKQVLARIEKVLADTSNVSEKEGSDLLVQAKAAESQLVKRADKTKLNSAYQSAKAISFSKYTDKTVKAVKDLFSQIDAVMANANADQKTVDALYNKLNQAVKGLVKKSITSVKLNVKKKTLGEKEKFKLTVKLKPSGVSAGTLKWSSSDKKIVTVDKKGRITAKKPGTAKITVKTANKKSAYCTITVRKKPKSVTLTAKSDRLKVNKTMQLKAKLSKGSAGKVTYTSNKPKIATVSASGKVKALKKGTVTITVKTYNNKKDHVKIKIVK</sequence>
<dbReference type="Gene3D" id="1.20.1270.90">
    <property type="entry name" value="AF1782-like"/>
    <property type="match status" value="5"/>
</dbReference>
<evidence type="ECO:0000313" key="5">
    <source>
        <dbReference type="EMBL" id="TLD00243.1"/>
    </source>
</evidence>
<dbReference type="Gene3D" id="2.60.120.560">
    <property type="entry name" value="Exo-inulinase, domain 1"/>
    <property type="match status" value="3"/>
</dbReference>
<evidence type="ECO:0000256" key="1">
    <source>
        <dbReference type="SAM" id="Coils"/>
    </source>
</evidence>
<dbReference type="InterPro" id="IPR008964">
    <property type="entry name" value="Invasin/intimin_cell_adhesion"/>
</dbReference>
<dbReference type="InterPro" id="IPR035364">
    <property type="entry name" value="Beta_sandwich_GH101"/>
</dbReference>
<protein>
    <submittedName>
        <fullName evidence="5">Endo-alpha-N-acetylgalactosaminidase</fullName>
        <ecNumber evidence="5">3.2.1.97</ecNumber>
    </submittedName>
</protein>
<dbReference type="Gene3D" id="2.70.98.10">
    <property type="match status" value="1"/>
</dbReference>
<dbReference type="InterPro" id="IPR013320">
    <property type="entry name" value="ConA-like_dom_sf"/>
</dbReference>
<gene>
    <name evidence="5" type="ORF">DSM106044_02911</name>
</gene>
<dbReference type="EMBL" id="QGQD01000057">
    <property type="protein sequence ID" value="TLD00243.1"/>
    <property type="molecule type" value="Genomic_DNA"/>
</dbReference>
<feature type="chain" id="PRO_5039699466" evidence="3">
    <location>
        <begin position="37"/>
        <end position="2763"/>
    </location>
</feature>
<dbReference type="Proteomes" id="UP000306509">
    <property type="component" value="Unassembled WGS sequence"/>
</dbReference>
<evidence type="ECO:0000259" key="4">
    <source>
        <dbReference type="SMART" id="SM00635"/>
    </source>
</evidence>
<dbReference type="RefSeq" id="WP_161597353.1">
    <property type="nucleotide sequence ID" value="NZ_QGQD01000057.1"/>
</dbReference>
<organism evidence="5 6">
    <name type="scientific">Robinsoniella peoriensis</name>
    <dbReference type="NCBI Taxonomy" id="180332"/>
    <lineage>
        <taxon>Bacteria</taxon>
        <taxon>Bacillati</taxon>
        <taxon>Bacillota</taxon>
        <taxon>Clostridia</taxon>
        <taxon>Lachnospirales</taxon>
        <taxon>Lachnospiraceae</taxon>
        <taxon>Robinsoniella</taxon>
    </lineage>
</organism>
<keyword evidence="6" id="KW-1185">Reference proteome</keyword>
<dbReference type="GO" id="GO:0033926">
    <property type="term" value="F:endo-alpha-N-acetylgalactosaminidase activity"/>
    <property type="evidence" value="ECO:0007669"/>
    <property type="project" value="UniProtKB-EC"/>
</dbReference>
<keyword evidence="3" id="KW-0732">Signal</keyword>
<feature type="signal peptide" evidence="3">
    <location>
        <begin position="1"/>
        <end position="36"/>
    </location>
</feature>
<dbReference type="InterPro" id="IPR040633">
    <property type="entry name" value="Gal_mutarotas_3"/>
</dbReference>
<name>A0A4U8Q7Y9_9FIRM</name>
<dbReference type="Pfam" id="PF18080">
    <property type="entry name" value="Gal_mutarotas_3"/>
    <property type="match status" value="1"/>
</dbReference>
<dbReference type="InterPro" id="IPR003343">
    <property type="entry name" value="Big_2"/>
</dbReference>
<feature type="compositionally biased region" description="Acidic residues" evidence="2">
    <location>
        <begin position="66"/>
        <end position="75"/>
    </location>
</feature>
<dbReference type="SUPFAM" id="SSF49373">
    <property type="entry name" value="Invasin/intimin cell-adhesion fragments"/>
    <property type="match status" value="2"/>
</dbReference>
<comment type="caution">
    <text evidence="5">The sequence shown here is derived from an EMBL/GenBank/DDBJ whole genome shotgun (WGS) entry which is preliminary data.</text>
</comment>
<evidence type="ECO:0000256" key="2">
    <source>
        <dbReference type="SAM" id="MobiDB-lite"/>
    </source>
</evidence>
<dbReference type="Pfam" id="PF07554">
    <property type="entry name" value="FIVAR"/>
    <property type="match status" value="5"/>
</dbReference>
<dbReference type="EC" id="3.2.1.97" evidence="5"/>
<feature type="domain" description="BIG2" evidence="4">
    <location>
        <begin position="2602"/>
        <end position="2678"/>
    </location>
</feature>
<feature type="coiled-coil region" evidence="1">
    <location>
        <begin position="2068"/>
        <end position="2129"/>
    </location>
</feature>
<dbReference type="STRING" id="180332.GCA_000797495_05099"/>
<dbReference type="Pfam" id="PF17451">
    <property type="entry name" value="Glyco_hyd_101C"/>
    <property type="match status" value="1"/>
</dbReference>
<reference evidence="5 6" key="1">
    <citation type="journal article" date="2019" name="Anaerobe">
        <title>Detection of Robinsoniella peoriensis in multiple bone samples of a trauma patient.</title>
        <authorList>
            <person name="Schrottner P."/>
            <person name="Hartwich K."/>
            <person name="Bunk B."/>
            <person name="Schober I."/>
            <person name="Helbig S."/>
            <person name="Rudolph W.W."/>
            <person name="Gunzer F."/>
        </authorList>
    </citation>
    <scope>NUCLEOTIDE SEQUENCE [LARGE SCALE GENOMIC DNA]</scope>
    <source>
        <strain evidence="5 6">DSM 106044</strain>
    </source>
</reference>
<dbReference type="SUPFAM" id="SSF49785">
    <property type="entry name" value="Galactose-binding domain-like"/>
    <property type="match status" value="1"/>
</dbReference>
<feature type="domain" description="BIG2" evidence="4">
    <location>
        <begin position="2684"/>
        <end position="2759"/>
    </location>
</feature>
<dbReference type="Gene3D" id="2.60.120.260">
    <property type="entry name" value="Galactose-binding domain-like"/>
    <property type="match status" value="2"/>
</dbReference>
<keyword evidence="5" id="KW-0326">Glycosidase</keyword>
<dbReference type="Gene3D" id="1.20.1270.70">
    <property type="entry name" value="Designed single chain three-helix bundle"/>
    <property type="match status" value="1"/>
</dbReference>
<dbReference type="SUPFAM" id="SSF49899">
    <property type="entry name" value="Concanavalin A-like lectins/glucanases"/>
    <property type="match status" value="1"/>
</dbReference>
<dbReference type="Pfam" id="PF02368">
    <property type="entry name" value="Big_2"/>
    <property type="match status" value="2"/>
</dbReference>
<proteinExistence type="predicted"/>
<dbReference type="SMART" id="SM00635">
    <property type="entry name" value="BID_2"/>
    <property type="match status" value="2"/>
</dbReference>
<keyword evidence="1" id="KW-0175">Coiled coil</keyword>
<evidence type="ECO:0000313" key="6">
    <source>
        <dbReference type="Proteomes" id="UP000306509"/>
    </source>
</evidence>
<keyword evidence="5" id="KW-0378">Hydrolase</keyword>
<dbReference type="Pfam" id="PF21466">
    <property type="entry name" value="GH101_dom-5"/>
    <property type="match status" value="1"/>
</dbReference>
<dbReference type="Gene3D" id="2.60.40.1080">
    <property type="match status" value="2"/>
</dbReference>
<dbReference type="InterPro" id="IPR008979">
    <property type="entry name" value="Galactose-bd-like_sf"/>
</dbReference>
<dbReference type="Gene3D" id="3.20.20.80">
    <property type="entry name" value="Glycosidases"/>
    <property type="match status" value="1"/>
</dbReference>
<evidence type="ECO:0000256" key="3">
    <source>
        <dbReference type="SAM" id="SignalP"/>
    </source>
</evidence>
<dbReference type="GO" id="GO:0030246">
    <property type="term" value="F:carbohydrate binding"/>
    <property type="evidence" value="ECO:0007669"/>
    <property type="project" value="InterPro"/>
</dbReference>